<organism evidence="1">
    <name type="scientific">Salmonella enterica subsp. enterica serovar Chester</name>
    <dbReference type="NCBI Taxonomy" id="149386"/>
    <lineage>
        <taxon>Bacteria</taxon>
        <taxon>Pseudomonadati</taxon>
        <taxon>Pseudomonadota</taxon>
        <taxon>Gammaproteobacteria</taxon>
        <taxon>Enterobacterales</taxon>
        <taxon>Enterobacteriaceae</taxon>
        <taxon>Salmonella</taxon>
    </lineage>
</organism>
<dbReference type="EMBL" id="AAMIYH010000027">
    <property type="protein sequence ID" value="EDH8304182.1"/>
    <property type="molecule type" value="Genomic_DNA"/>
</dbReference>
<proteinExistence type="predicted"/>
<sequence>MKLLIDFSLSSSRDRLNKILTEMRNKVRLELHDAIAVYERKLTKENNGETVVILDAKAMVDFLVDMLERRIHAVIERPYLVRVTDPDTTVESILEKAFVDAAHYLQRHSPDDFETIYVGVIQQQNAETNIVDTVCWSDILTNETISRVRDIFIENLTLVKRVCSSEIIYLSSKYEKTKGV</sequence>
<dbReference type="AlphaFoldDB" id="A0A635RBS8"/>
<evidence type="ECO:0000313" key="1">
    <source>
        <dbReference type="EMBL" id="EDH8304182.1"/>
    </source>
</evidence>
<protein>
    <submittedName>
        <fullName evidence="1">Uncharacterized protein</fullName>
    </submittedName>
</protein>
<gene>
    <name evidence="1" type="ORF">CB695_22220</name>
</gene>
<comment type="caution">
    <text evidence="1">The sequence shown here is derived from an EMBL/GenBank/DDBJ whole genome shotgun (WGS) entry which is preliminary data.</text>
</comment>
<reference evidence="1" key="1">
    <citation type="submission" date="2018-07" db="EMBL/GenBank/DDBJ databases">
        <authorList>
            <person name="Ashton P.M."/>
            <person name="Dallman T."/>
            <person name="Nair S."/>
            <person name="De Pinna E."/>
            <person name="Peters T."/>
            <person name="Grant K."/>
        </authorList>
    </citation>
    <scope>NUCLEOTIDE SEQUENCE</scope>
    <source>
        <strain evidence="1">368335</strain>
    </source>
</reference>
<accession>A0A635RBS8</accession>
<name>A0A635RBS8_SALET</name>